<dbReference type="GO" id="GO:0009384">
    <property type="term" value="F:N-acylmannosamine kinase activity"/>
    <property type="evidence" value="ECO:0007669"/>
    <property type="project" value="TreeGrafter"/>
</dbReference>
<dbReference type="OrthoDB" id="9810372at2"/>
<comment type="caution">
    <text evidence="1">The sequence shown here is derived from an EMBL/GenBank/DDBJ whole genome shotgun (WGS) entry which is preliminary data.</text>
</comment>
<keyword evidence="2" id="KW-1185">Reference proteome</keyword>
<proteinExistence type="predicted"/>
<organism evidence="1 2">
    <name type="scientific">Natronospirillum operosum</name>
    <dbReference type="NCBI Taxonomy" id="2759953"/>
    <lineage>
        <taxon>Bacteria</taxon>
        <taxon>Pseudomonadati</taxon>
        <taxon>Pseudomonadota</taxon>
        <taxon>Gammaproteobacteria</taxon>
        <taxon>Oceanospirillales</taxon>
        <taxon>Natronospirillaceae</taxon>
        <taxon>Natronospirillum</taxon>
    </lineage>
</organism>
<name>A0A4Z0WGL7_9GAMM</name>
<dbReference type="Pfam" id="PF00480">
    <property type="entry name" value="ROK"/>
    <property type="match status" value="1"/>
</dbReference>
<dbReference type="EMBL" id="SRMF01000003">
    <property type="protein sequence ID" value="TGG93570.1"/>
    <property type="molecule type" value="Genomic_DNA"/>
</dbReference>
<dbReference type="Proteomes" id="UP000297475">
    <property type="component" value="Unassembled WGS sequence"/>
</dbReference>
<reference evidence="1 2" key="1">
    <citation type="submission" date="2019-04" db="EMBL/GenBank/DDBJ databases">
        <title>Natronospirillum operosus gen. nov., sp. nov., a haloalkaliphilic satellite isolated from decaying biomass of laboratory culture of cyanobacterium Geitlerinema sp. and proposal of Natronospirillaceae fam. nov. and Saccharospirillaceae fam. nov.</title>
        <authorList>
            <person name="Kevbrin V."/>
            <person name="Boltyanskaya Y."/>
            <person name="Koziaeva V."/>
            <person name="Grouzdev D.S."/>
            <person name="Park M."/>
            <person name="Cho J."/>
        </authorList>
    </citation>
    <scope>NUCLEOTIDE SEQUENCE [LARGE SCALE GENOMIC DNA]</scope>
    <source>
        <strain evidence="1 2">G-116</strain>
    </source>
</reference>
<dbReference type="Gene3D" id="3.30.420.40">
    <property type="match status" value="2"/>
</dbReference>
<sequence length="281" mass="29633">MTDTCLAIDIGGTKILVALVQGSTVLARQVMSTEPSADPQSWIEHAYSLSRPWAGQYQRVAAAVTGIVTAGKWTTLNPRTLAIKNDFPLQQALHQRLQCPALALNDAQAAAWAEYRFGAGQHRDLVFITVSTGVGGGMVLNGSLRQGQTGIAGHFGQWRDMAGTRFEDSVSGRWFAQAAAAATGREHDARSVFTAAAAGAAWAESLIDTSARRVAMLCGNIQHAFDPDLILLGGGIGLAPGFLDRVRAHADAPRFAPSLARAQLGDEAGVLGAADWSSVDQ</sequence>
<evidence type="ECO:0000313" key="2">
    <source>
        <dbReference type="Proteomes" id="UP000297475"/>
    </source>
</evidence>
<dbReference type="InterPro" id="IPR043129">
    <property type="entry name" value="ATPase_NBD"/>
</dbReference>
<accession>A0A4Z0WGL7</accession>
<evidence type="ECO:0000313" key="1">
    <source>
        <dbReference type="EMBL" id="TGG93570.1"/>
    </source>
</evidence>
<dbReference type="RefSeq" id="WP_135483289.1">
    <property type="nucleotide sequence ID" value="NZ_SRMF01000003.1"/>
</dbReference>
<gene>
    <name evidence="1" type="ORF">E4656_11045</name>
</gene>
<dbReference type="PANTHER" id="PTHR18964">
    <property type="entry name" value="ROK (REPRESSOR, ORF, KINASE) FAMILY"/>
    <property type="match status" value="1"/>
</dbReference>
<dbReference type="InterPro" id="IPR000600">
    <property type="entry name" value="ROK"/>
</dbReference>
<dbReference type="SUPFAM" id="SSF53067">
    <property type="entry name" value="Actin-like ATPase domain"/>
    <property type="match status" value="1"/>
</dbReference>
<dbReference type="AlphaFoldDB" id="A0A4Z0WGL7"/>
<dbReference type="GO" id="GO:0019262">
    <property type="term" value="P:N-acetylneuraminate catabolic process"/>
    <property type="evidence" value="ECO:0007669"/>
    <property type="project" value="TreeGrafter"/>
</dbReference>
<dbReference type="PANTHER" id="PTHR18964:SF169">
    <property type="entry name" value="N-ACETYLMANNOSAMINE KINASE"/>
    <property type="match status" value="1"/>
</dbReference>
<protein>
    <submittedName>
        <fullName evidence="1">ROK family protein</fullName>
    </submittedName>
</protein>